<reference evidence="1" key="2">
    <citation type="submission" date="2022-01" db="EMBL/GenBank/DDBJ databases">
        <authorList>
            <person name="Yamashiro T."/>
            <person name="Shiraishi A."/>
            <person name="Satake H."/>
            <person name="Nakayama K."/>
        </authorList>
    </citation>
    <scope>NUCLEOTIDE SEQUENCE</scope>
</reference>
<organism evidence="1 2">
    <name type="scientific">Tanacetum coccineum</name>
    <dbReference type="NCBI Taxonomy" id="301880"/>
    <lineage>
        <taxon>Eukaryota</taxon>
        <taxon>Viridiplantae</taxon>
        <taxon>Streptophyta</taxon>
        <taxon>Embryophyta</taxon>
        <taxon>Tracheophyta</taxon>
        <taxon>Spermatophyta</taxon>
        <taxon>Magnoliopsida</taxon>
        <taxon>eudicotyledons</taxon>
        <taxon>Gunneridae</taxon>
        <taxon>Pentapetalae</taxon>
        <taxon>asterids</taxon>
        <taxon>campanulids</taxon>
        <taxon>Asterales</taxon>
        <taxon>Asteraceae</taxon>
        <taxon>Asteroideae</taxon>
        <taxon>Anthemideae</taxon>
        <taxon>Anthemidinae</taxon>
        <taxon>Tanacetum</taxon>
    </lineage>
</organism>
<dbReference type="Proteomes" id="UP001151760">
    <property type="component" value="Unassembled WGS sequence"/>
</dbReference>
<evidence type="ECO:0000313" key="1">
    <source>
        <dbReference type="EMBL" id="GJT09575.1"/>
    </source>
</evidence>
<accession>A0ABQ5B400</accession>
<protein>
    <submittedName>
        <fullName evidence="1">Uncharacterized protein</fullName>
    </submittedName>
</protein>
<reference evidence="1" key="1">
    <citation type="journal article" date="2022" name="Int. J. Mol. Sci.">
        <title>Draft Genome of Tanacetum Coccineum: Genomic Comparison of Closely Related Tanacetum-Family Plants.</title>
        <authorList>
            <person name="Yamashiro T."/>
            <person name="Shiraishi A."/>
            <person name="Nakayama K."/>
            <person name="Satake H."/>
        </authorList>
    </citation>
    <scope>NUCLEOTIDE SEQUENCE</scope>
</reference>
<sequence>MSQLSLVSESNEKGEQFLFRWRYNEFFSLNSWANVESLEEHLNIKLTLLVCQFKLIEIGFLDLGDSEPELLYVDFWHISRGKKGLVESSVLDYVKDDLVWEPMPLHEQLVEFPFDS</sequence>
<evidence type="ECO:0000313" key="2">
    <source>
        <dbReference type="Proteomes" id="UP001151760"/>
    </source>
</evidence>
<proteinExistence type="predicted"/>
<dbReference type="EMBL" id="BQNB010012917">
    <property type="protein sequence ID" value="GJT09575.1"/>
    <property type="molecule type" value="Genomic_DNA"/>
</dbReference>
<name>A0ABQ5B400_9ASTR</name>
<keyword evidence="2" id="KW-1185">Reference proteome</keyword>
<comment type="caution">
    <text evidence="1">The sequence shown here is derived from an EMBL/GenBank/DDBJ whole genome shotgun (WGS) entry which is preliminary data.</text>
</comment>
<gene>
    <name evidence="1" type="ORF">Tco_0856617</name>
</gene>